<keyword evidence="4" id="KW-0333">Golgi apparatus</keyword>
<dbReference type="Pfam" id="PF15051">
    <property type="entry name" value="FAM198"/>
    <property type="match status" value="1"/>
</dbReference>
<comment type="subcellular location">
    <subcellularLocation>
        <location evidence="1">Endomembrane system</location>
    </subcellularLocation>
    <subcellularLocation>
        <location evidence="2">Golgi apparatus</location>
    </subcellularLocation>
</comment>
<dbReference type="Ensembl" id="ENSPMGT00000028538.1">
    <property type="protein sequence ID" value="ENSPMGP00000026791.1"/>
    <property type="gene ID" value="ENSPMGG00000021620.1"/>
</dbReference>
<feature type="transmembrane region" description="Helical" evidence="7">
    <location>
        <begin position="30"/>
        <end position="48"/>
    </location>
</feature>
<dbReference type="InterPro" id="IPR029207">
    <property type="entry name" value="FAM198"/>
</dbReference>
<dbReference type="GO" id="GO:0005794">
    <property type="term" value="C:Golgi apparatus"/>
    <property type="evidence" value="ECO:0007669"/>
    <property type="project" value="UniProtKB-SubCell"/>
</dbReference>
<dbReference type="AlphaFoldDB" id="A0A3B4BE39"/>
<evidence type="ECO:0000256" key="1">
    <source>
        <dbReference type="ARBA" id="ARBA00004308"/>
    </source>
</evidence>
<feature type="region of interest" description="Disordered" evidence="6">
    <location>
        <begin position="49"/>
        <end position="68"/>
    </location>
</feature>
<dbReference type="Proteomes" id="UP000261520">
    <property type="component" value="Unplaced"/>
</dbReference>
<sequence>MGKCRSLWRCFPLTKLTKAFRRSPLFKKTLIIAGICVVYLIFVTSHFGSSSHNKTTARDDGQRGHSRGLYHAGNSEVLPVAVVAPTRPNVVYITLKAKRLKPANIRGTIRPKLRRKAKTHKFGTFTHDLVDSLERDANQTNALHASWSDIMKVDYKHVDIPGIYDTKTDYISSSIRIYSQKPPPWFTSTDVHAMRFLADAKVVRVRKVTHGARDGGSACVGRCGIIRSPVDAIEVFAFHLDRVLGLNRTLPAVSRKFTFLHDNAPCPVVQWAPSPPSSVHITWAQYQRSLKHKCWLKNISPKSDSDCCSIHHHEWSRLALFDFLLQVTQLRQIRCCSSRYNSIRSSLSNFPVLVHIYQLKNVPKAFLKTPVSSTFLNKKSLAPFLLLSCFSVVVYICYNLIQNTPLKHKKSFLKREYPAKYIYF</sequence>
<keyword evidence="5 7" id="KW-0472">Membrane</keyword>
<evidence type="ECO:0000256" key="3">
    <source>
        <dbReference type="ARBA" id="ARBA00007691"/>
    </source>
</evidence>
<comment type="similarity">
    <text evidence="3">Belongs to the GASK family.</text>
</comment>
<feature type="transmembrane region" description="Helical" evidence="7">
    <location>
        <begin position="381"/>
        <end position="401"/>
    </location>
</feature>
<reference evidence="8" key="1">
    <citation type="submission" date="2025-08" db="UniProtKB">
        <authorList>
            <consortium name="Ensembl"/>
        </authorList>
    </citation>
    <scope>IDENTIFICATION</scope>
</reference>
<dbReference type="PANTHER" id="PTHR15905">
    <property type="entry name" value="GOLGI-ASSOCIATED KINASE 1B-RELATED"/>
    <property type="match status" value="1"/>
</dbReference>
<accession>A0A3B4BE39</accession>
<organism evidence="8 9">
    <name type="scientific">Periophthalmus magnuspinnatus</name>
    <dbReference type="NCBI Taxonomy" id="409849"/>
    <lineage>
        <taxon>Eukaryota</taxon>
        <taxon>Metazoa</taxon>
        <taxon>Chordata</taxon>
        <taxon>Craniata</taxon>
        <taxon>Vertebrata</taxon>
        <taxon>Euteleostomi</taxon>
        <taxon>Actinopterygii</taxon>
        <taxon>Neopterygii</taxon>
        <taxon>Teleostei</taxon>
        <taxon>Neoteleostei</taxon>
        <taxon>Acanthomorphata</taxon>
        <taxon>Gobiaria</taxon>
        <taxon>Gobiiformes</taxon>
        <taxon>Gobioidei</taxon>
        <taxon>Gobiidae</taxon>
        <taxon>Oxudercinae</taxon>
        <taxon>Periophthalmus</taxon>
    </lineage>
</organism>
<evidence type="ECO:0008006" key="10">
    <source>
        <dbReference type="Google" id="ProtNLM"/>
    </source>
</evidence>
<evidence type="ECO:0000256" key="6">
    <source>
        <dbReference type="SAM" id="MobiDB-lite"/>
    </source>
</evidence>
<reference evidence="8" key="2">
    <citation type="submission" date="2025-09" db="UniProtKB">
        <authorList>
            <consortium name="Ensembl"/>
        </authorList>
    </citation>
    <scope>IDENTIFICATION</scope>
</reference>
<name>A0A3B4BE39_9GOBI</name>
<dbReference type="STRING" id="409849.ENSPMGP00000026791"/>
<evidence type="ECO:0000256" key="2">
    <source>
        <dbReference type="ARBA" id="ARBA00004555"/>
    </source>
</evidence>
<proteinExistence type="inferred from homology"/>
<keyword evidence="7" id="KW-0812">Transmembrane</keyword>
<evidence type="ECO:0000313" key="8">
    <source>
        <dbReference type="Ensembl" id="ENSPMGP00000026791.1"/>
    </source>
</evidence>
<evidence type="ECO:0000256" key="7">
    <source>
        <dbReference type="SAM" id="Phobius"/>
    </source>
</evidence>
<keyword evidence="9" id="KW-1185">Reference proteome</keyword>
<evidence type="ECO:0000256" key="4">
    <source>
        <dbReference type="ARBA" id="ARBA00023034"/>
    </source>
</evidence>
<evidence type="ECO:0000313" key="9">
    <source>
        <dbReference type="Proteomes" id="UP000261520"/>
    </source>
</evidence>
<protein>
    <recommendedName>
        <fullName evidence="10">Golgi associated kinase 1B</fullName>
    </recommendedName>
</protein>
<evidence type="ECO:0000256" key="5">
    <source>
        <dbReference type="ARBA" id="ARBA00023136"/>
    </source>
</evidence>
<dbReference type="PANTHER" id="PTHR15905:SF1">
    <property type="entry name" value="GOLGI-ASSOCIATED KINASE 1B"/>
    <property type="match status" value="1"/>
</dbReference>
<keyword evidence="7" id="KW-1133">Transmembrane helix</keyword>